<organism evidence="1 2">
    <name type="scientific">Glarea lozoyensis (strain ATCC 20868 / MF5171)</name>
    <dbReference type="NCBI Taxonomy" id="1116229"/>
    <lineage>
        <taxon>Eukaryota</taxon>
        <taxon>Fungi</taxon>
        <taxon>Dikarya</taxon>
        <taxon>Ascomycota</taxon>
        <taxon>Pezizomycotina</taxon>
        <taxon>Leotiomycetes</taxon>
        <taxon>Helotiales</taxon>
        <taxon>Helotiaceae</taxon>
        <taxon>Glarea</taxon>
    </lineage>
</organism>
<dbReference type="InterPro" id="IPR053204">
    <property type="entry name" value="Oxopyrrolidines_Biosynth-assoc"/>
</dbReference>
<dbReference type="Proteomes" id="UP000016922">
    <property type="component" value="Unassembled WGS sequence"/>
</dbReference>
<dbReference type="OrthoDB" id="3350591at2759"/>
<dbReference type="STRING" id="1116229.S3DB89"/>
<dbReference type="HOGENOM" id="CLU_035263_2_1_1"/>
<dbReference type="RefSeq" id="XP_008076545.1">
    <property type="nucleotide sequence ID" value="XM_008078354.1"/>
</dbReference>
<dbReference type="InterPro" id="IPR022085">
    <property type="entry name" value="OpdG"/>
</dbReference>
<evidence type="ECO:0000313" key="2">
    <source>
        <dbReference type="Proteomes" id="UP000016922"/>
    </source>
</evidence>
<dbReference type="EMBL" id="KE145353">
    <property type="protein sequence ID" value="EPE35727.1"/>
    <property type="molecule type" value="Genomic_DNA"/>
</dbReference>
<protein>
    <submittedName>
        <fullName evidence="1">Uncharacterized protein</fullName>
    </submittedName>
</protein>
<dbReference type="AlphaFoldDB" id="S3DB89"/>
<dbReference type="PANTHER" id="PTHR38797:SF4">
    <property type="entry name" value="NUCLEAR PORE COMPLEX PROTEIN NUP85"/>
    <property type="match status" value="1"/>
</dbReference>
<proteinExistence type="predicted"/>
<gene>
    <name evidence="1" type="ORF">GLAREA_05064</name>
</gene>
<dbReference type="GeneID" id="19464119"/>
<sequence>MSVASLDFSILQDKIRGLQGDVQYDTLELFEKVLKSSPSSDIAQQTRNFVTPILASFSNAKELYGETELSFALETYDAFLLISTCIPSGHYAQDVLAGALPLLEQQGKMWNMWEFKRLVRGIWNNDATSEVDVPDNNEERLSLGEWLNLNSFIAKCFENNIPQSSSVNAFINFALWEMRSALEEPWYEEKDGTTVIPREAFDMKVRVACEWINLAGRALLVQCLRNCCEDHPNGGNQGRPYGPGSLFQGRVGSGLERWGFWKRRLIEVKAIVGEEVHGPIDEALAKMKAVEAEVSEAFVARITS</sequence>
<keyword evidence="2" id="KW-1185">Reference proteome</keyword>
<evidence type="ECO:0000313" key="1">
    <source>
        <dbReference type="EMBL" id="EPE35727.1"/>
    </source>
</evidence>
<dbReference type="Pfam" id="PF12311">
    <property type="entry name" value="DUF3632"/>
    <property type="match status" value="1"/>
</dbReference>
<dbReference type="PANTHER" id="PTHR38797">
    <property type="entry name" value="NUCLEAR PORE COMPLEX PROTEIN NUP85-RELATED"/>
    <property type="match status" value="1"/>
</dbReference>
<dbReference type="KEGG" id="glz:GLAREA_05064"/>
<name>S3DB89_GLAL2</name>
<reference evidence="1 2" key="1">
    <citation type="journal article" date="2013" name="BMC Genomics">
        <title>Genomics-driven discovery of the pneumocandin biosynthetic gene cluster in the fungus Glarea lozoyensis.</title>
        <authorList>
            <person name="Chen L."/>
            <person name="Yue Q."/>
            <person name="Zhang X."/>
            <person name="Xiang M."/>
            <person name="Wang C."/>
            <person name="Li S."/>
            <person name="Che Y."/>
            <person name="Ortiz-Lopez F.J."/>
            <person name="Bills G.F."/>
            <person name="Liu X."/>
            <person name="An Z."/>
        </authorList>
    </citation>
    <scope>NUCLEOTIDE SEQUENCE [LARGE SCALE GENOMIC DNA]</scope>
    <source>
        <strain evidence="2">ATCC 20868 / MF5171</strain>
    </source>
</reference>
<accession>S3DB89</accession>
<dbReference type="OMA" id="CEWINLA"/>